<protein>
    <recommendedName>
        <fullName evidence="8">Major facilitator superfamily (MFS) profile domain-containing protein</fullName>
    </recommendedName>
</protein>
<evidence type="ECO:0000256" key="5">
    <source>
        <dbReference type="ARBA" id="ARBA00023136"/>
    </source>
</evidence>
<dbReference type="AlphaFoldDB" id="A0A409Y817"/>
<evidence type="ECO:0000256" key="2">
    <source>
        <dbReference type="ARBA" id="ARBA00022448"/>
    </source>
</evidence>
<reference evidence="9 10" key="1">
    <citation type="journal article" date="2018" name="Evol. Lett.">
        <title>Horizontal gene cluster transfer increased hallucinogenic mushroom diversity.</title>
        <authorList>
            <person name="Reynolds H.T."/>
            <person name="Vijayakumar V."/>
            <person name="Gluck-Thaler E."/>
            <person name="Korotkin H.B."/>
            <person name="Matheny P.B."/>
            <person name="Slot J.C."/>
        </authorList>
    </citation>
    <scope>NUCLEOTIDE SEQUENCE [LARGE SCALE GENOMIC DNA]</scope>
    <source>
        <strain evidence="9 10">2629</strain>
    </source>
</reference>
<keyword evidence="2" id="KW-0813">Transport</keyword>
<evidence type="ECO:0000313" key="9">
    <source>
        <dbReference type="EMBL" id="PPQ99167.1"/>
    </source>
</evidence>
<dbReference type="InterPro" id="IPR036259">
    <property type="entry name" value="MFS_trans_sf"/>
</dbReference>
<feature type="transmembrane region" description="Helical" evidence="7">
    <location>
        <begin position="162"/>
        <end position="185"/>
    </location>
</feature>
<feature type="transmembrane region" description="Helical" evidence="7">
    <location>
        <begin position="38"/>
        <end position="57"/>
    </location>
</feature>
<feature type="transmembrane region" description="Helical" evidence="7">
    <location>
        <begin position="343"/>
        <end position="361"/>
    </location>
</feature>
<feature type="transmembrane region" description="Helical" evidence="7">
    <location>
        <begin position="501"/>
        <end position="520"/>
    </location>
</feature>
<dbReference type="GO" id="GO:0005886">
    <property type="term" value="C:plasma membrane"/>
    <property type="evidence" value="ECO:0007669"/>
    <property type="project" value="TreeGrafter"/>
</dbReference>
<evidence type="ECO:0000256" key="7">
    <source>
        <dbReference type="SAM" id="Phobius"/>
    </source>
</evidence>
<dbReference type="PANTHER" id="PTHR23501:SF191">
    <property type="entry name" value="VACUOLAR BASIC AMINO ACID TRANSPORTER 4"/>
    <property type="match status" value="1"/>
</dbReference>
<feature type="transmembrane region" description="Helical" evidence="7">
    <location>
        <begin position="399"/>
        <end position="420"/>
    </location>
</feature>
<comment type="subcellular location">
    <subcellularLocation>
        <location evidence="1">Endomembrane system</location>
        <topology evidence="1">Multi-pass membrane protein</topology>
    </subcellularLocation>
</comment>
<feature type="transmembrane region" description="Helical" evidence="7">
    <location>
        <begin position="233"/>
        <end position="254"/>
    </location>
</feature>
<dbReference type="GO" id="GO:0012505">
    <property type="term" value="C:endomembrane system"/>
    <property type="evidence" value="ECO:0007669"/>
    <property type="project" value="UniProtKB-SubCell"/>
</dbReference>
<feature type="transmembrane region" description="Helical" evidence="7">
    <location>
        <begin position="108"/>
        <end position="124"/>
    </location>
</feature>
<dbReference type="Proteomes" id="UP000284842">
    <property type="component" value="Unassembled WGS sequence"/>
</dbReference>
<dbReference type="InterPro" id="IPR011701">
    <property type="entry name" value="MFS"/>
</dbReference>
<organism evidence="9 10">
    <name type="scientific">Panaeolus cyanescens</name>
    <dbReference type="NCBI Taxonomy" id="181874"/>
    <lineage>
        <taxon>Eukaryota</taxon>
        <taxon>Fungi</taxon>
        <taxon>Dikarya</taxon>
        <taxon>Basidiomycota</taxon>
        <taxon>Agaricomycotina</taxon>
        <taxon>Agaricomycetes</taxon>
        <taxon>Agaricomycetidae</taxon>
        <taxon>Agaricales</taxon>
        <taxon>Agaricineae</taxon>
        <taxon>Galeropsidaceae</taxon>
        <taxon>Panaeolus</taxon>
    </lineage>
</organism>
<dbReference type="Pfam" id="PF07690">
    <property type="entry name" value="MFS_1"/>
    <property type="match status" value="1"/>
</dbReference>
<dbReference type="OrthoDB" id="3437016at2759"/>
<feature type="domain" description="Major facilitator superfamily (MFS) profile" evidence="8">
    <location>
        <begin position="40"/>
        <end position="528"/>
    </location>
</feature>
<dbReference type="Gene3D" id="1.20.1250.20">
    <property type="entry name" value="MFS general substrate transporter like domains"/>
    <property type="match status" value="1"/>
</dbReference>
<feature type="compositionally biased region" description="Basic residues" evidence="6">
    <location>
        <begin position="612"/>
        <end position="621"/>
    </location>
</feature>
<dbReference type="PROSITE" id="PS50850">
    <property type="entry name" value="MFS"/>
    <property type="match status" value="1"/>
</dbReference>
<evidence type="ECO:0000313" key="10">
    <source>
        <dbReference type="Proteomes" id="UP000284842"/>
    </source>
</evidence>
<feature type="transmembrane region" description="Helical" evidence="7">
    <location>
        <begin position="130"/>
        <end position="150"/>
    </location>
</feature>
<evidence type="ECO:0000256" key="3">
    <source>
        <dbReference type="ARBA" id="ARBA00022692"/>
    </source>
</evidence>
<feature type="compositionally biased region" description="Low complexity" evidence="6">
    <location>
        <begin position="541"/>
        <end position="557"/>
    </location>
</feature>
<dbReference type="SUPFAM" id="SSF103473">
    <property type="entry name" value="MFS general substrate transporter"/>
    <property type="match status" value="1"/>
</dbReference>
<accession>A0A409Y817</accession>
<evidence type="ECO:0000256" key="4">
    <source>
        <dbReference type="ARBA" id="ARBA00022989"/>
    </source>
</evidence>
<dbReference type="PANTHER" id="PTHR23501">
    <property type="entry name" value="MAJOR FACILITATOR SUPERFAMILY"/>
    <property type="match status" value="1"/>
</dbReference>
<evidence type="ECO:0000259" key="8">
    <source>
        <dbReference type="PROSITE" id="PS50850"/>
    </source>
</evidence>
<gene>
    <name evidence="9" type="ORF">CVT24_009258</name>
</gene>
<feature type="transmembrane region" description="Helical" evidence="7">
    <location>
        <begin position="368"/>
        <end position="387"/>
    </location>
</feature>
<keyword evidence="4 7" id="KW-1133">Transmembrane helix</keyword>
<feature type="transmembrane region" description="Helical" evidence="7">
    <location>
        <begin position="260"/>
        <end position="282"/>
    </location>
</feature>
<keyword evidence="10" id="KW-1185">Reference proteome</keyword>
<feature type="region of interest" description="Disordered" evidence="6">
    <location>
        <begin position="1"/>
        <end position="26"/>
    </location>
</feature>
<dbReference type="InParanoid" id="A0A409Y817"/>
<dbReference type="InterPro" id="IPR020846">
    <property type="entry name" value="MFS_dom"/>
</dbReference>
<dbReference type="EMBL" id="NHTK01001367">
    <property type="protein sequence ID" value="PPQ99167.1"/>
    <property type="molecule type" value="Genomic_DNA"/>
</dbReference>
<feature type="transmembrane region" description="Helical" evidence="7">
    <location>
        <begin position="191"/>
        <end position="213"/>
    </location>
</feature>
<feature type="transmembrane region" description="Helical" evidence="7">
    <location>
        <begin position="303"/>
        <end position="323"/>
    </location>
</feature>
<keyword evidence="5 7" id="KW-0472">Membrane</keyword>
<proteinExistence type="predicted"/>
<keyword evidence="3 7" id="KW-0812">Transmembrane</keyword>
<evidence type="ECO:0000256" key="1">
    <source>
        <dbReference type="ARBA" id="ARBA00004127"/>
    </source>
</evidence>
<feature type="region of interest" description="Disordered" evidence="6">
    <location>
        <begin position="527"/>
        <end position="621"/>
    </location>
</feature>
<feature type="compositionally biased region" description="Polar residues" evidence="6">
    <location>
        <begin position="14"/>
        <end position="24"/>
    </location>
</feature>
<dbReference type="GO" id="GO:0015174">
    <property type="term" value="F:basic amino acid transmembrane transporter activity"/>
    <property type="evidence" value="ECO:0007669"/>
    <property type="project" value="TreeGrafter"/>
</dbReference>
<dbReference type="STRING" id="181874.A0A409Y817"/>
<dbReference type="FunCoup" id="A0A409Y817">
    <property type="interactions" value="19"/>
</dbReference>
<feature type="compositionally biased region" description="Basic and acidic residues" evidence="6">
    <location>
        <begin position="1"/>
        <end position="13"/>
    </location>
</feature>
<name>A0A409Y817_9AGAR</name>
<dbReference type="GO" id="GO:0000329">
    <property type="term" value="C:fungal-type vacuole membrane"/>
    <property type="evidence" value="ECO:0007669"/>
    <property type="project" value="TreeGrafter"/>
</dbReference>
<feature type="transmembrane region" description="Helical" evidence="7">
    <location>
        <begin position="77"/>
        <end position="96"/>
    </location>
</feature>
<comment type="caution">
    <text evidence="9">The sequence shown here is derived from an EMBL/GenBank/DDBJ whole genome shotgun (WGS) entry which is preliminary data.</text>
</comment>
<feature type="compositionally biased region" description="Basic and acidic residues" evidence="6">
    <location>
        <begin position="599"/>
        <end position="611"/>
    </location>
</feature>
<evidence type="ECO:0000256" key="6">
    <source>
        <dbReference type="SAM" id="MobiDB-lite"/>
    </source>
</evidence>
<dbReference type="Gene3D" id="1.20.1720.10">
    <property type="entry name" value="Multidrug resistance protein D"/>
    <property type="match status" value="1"/>
</dbReference>
<sequence length="621" mass="68296">MSERDPLLARDANDANTPQKNSKNVRVGPLDISRSTRYGILAGIWTATFLSALNQTLVPTMLPSISSEFNKSNQASWLGTAYLLATCTFTPLYGRLSNVLGRKGANQTALLFAGLGVLMCGLSRSMETLILARFLAGIGGGGLMTTSSIIVSDMYSLRSRGLTQGIASVFNGLGLGFGGPLGGLITDWLGWRWAFLIQIPIFFVSYTLTSINLNYVTEGAGKNPKEILRRIDYFGSGSLMLAVGSTLVFLSVRYNETLPWSHPAVIVSLIFAIIFAITFVFVEFRVAREPVLAPFLLKQRIPVLVGMSNFLVATCNFSIVYFFPMWFQTVMMTNASTAGLHLMPNSFSMSTGSVFAGWMMHKTGRYKAINLIFGAFPFIGATLIYTLREDAGPIRSWFSIVPLGFGNAVVLQTMLIALLVHLPEDCMAVGTGFRQLFRGVGQVGGVAVSSAIFQSRLEKELRARIHTPDADDLIKRIRQSARLVQTLPPDLRRMAQDSYAISLKSVFFFAACSTLLAYIVRLPIPDSHLDHGPRRKKTVDSESQPSTTPSSTLPETPFESDDEETRTPNTPEEDVLTPGGTSRLRRLSTYEDAQAMISDLEHDREENEGHAVQKRPHRQTV</sequence>
<dbReference type="PRINTS" id="PR01036">
    <property type="entry name" value="TCRTETB"/>
</dbReference>